<gene>
    <name evidence="1" type="ORF">BJX66DRAFT_330616</name>
</gene>
<proteinExistence type="predicted"/>
<sequence>MVKLFQKHGLASDIHIMRNFEFLMSAMGTWYQSVWELKRFTRLSEPYPQRAVFVDCGFINCQTPVELLGLREAYIQFFNKGADEMALYQACIENRLASFLRSELGSLSFDPALLEIPYPLDGCNHIGMIVENAILCSKSASGDVNALQRARGGEGGVILTHLHEVDKAMGAALEDGAAFLKQGVAIRKNRVNGGTLQSMSGL</sequence>
<dbReference type="EMBL" id="JBFTWV010000234">
    <property type="protein sequence ID" value="KAL2783458.1"/>
    <property type="molecule type" value="Genomic_DNA"/>
</dbReference>
<evidence type="ECO:0000313" key="2">
    <source>
        <dbReference type="Proteomes" id="UP001610563"/>
    </source>
</evidence>
<accession>A0ABR4FJM4</accession>
<name>A0ABR4FJM4_9EURO</name>
<organism evidence="1 2">
    <name type="scientific">Aspergillus keveii</name>
    <dbReference type="NCBI Taxonomy" id="714993"/>
    <lineage>
        <taxon>Eukaryota</taxon>
        <taxon>Fungi</taxon>
        <taxon>Dikarya</taxon>
        <taxon>Ascomycota</taxon>
        <taxon>Pezizomycotina</taxon>
        <taxon>Eurotiomycetes</taxon>
        <taxon>Eurotiomycetidae</taxon>
        <taxon>Eurotiales</taxon>
        <taxon>Aspergillaceae</taxon>
        <taxon>Aspergillus</taxon>
        <taxon>Aspergillus subgen. Nidulantes</taxon>
    </lineage>
</organism>
<comment type="caution">
    <text evidence="1">The sequence shown here is derived from an EMBL/GenBank/DDBJ whole genome shotgun (WGS) entry which is preliminary data.</text>
</comment>
<evidence type="ECO:0000313" key="1">
    <source>
        <dbReference type="EMBL" id="KAL2783458.1"/>
    </source>
</evidence>
<keyword evidence="2" id="KW-1185">Reference proteome</keyword>
<reference evidence="1 2" key="1">
    <citation type="submission" date="2024-07" db="EMBL/GenBank/DDBJ databases">
        <title>Section-level genome sequencing and comparative genomics of Aspergillus sections Usti and Cavernicolus.</title>
        <authorList>
            <consortium name="Lawrence Berkeley National Laboratory"/>
            <person name="Nybo J.L."/>
            <person name="Vesth T.C."/>
            <person name="Theobald S."/>
            <person name="Frisvad J.C."/>
            <person name="Larsen T.O."/>
            <person name="Kjaerboelling I."/>
            <person name="Rothschild-Mancinelli K."/>
            <person name="Lyhne E.K."/>
            <person name="Kogle M.E."/>
            <person name="Barry K."/>
            <person name="Clum A."/>
            <person name="Na H."/>
            <person name="Ledsgaard L."/>
            <person name="Lin J."/>
            <person name="Lipzen A."/>
            <person name="Kuo A."/>
            <person name="Riley R."/>
            <person name="Mondo S."/>
            <person name="Labutti K."/>
            <person name="Haridas S."/>
            <person name="Pangalinan J."/>
            <person name="Salamov A.A."/>
            <person name="Simmons B.A."/>
            <person name="Magnuson J.K."/>
            <person name="Chen J."/>
            <person name="Drula E."/>
            <person name="Henrissat B."/>
            <person name="Wiebenga A."/>
            <person name="Lubbers R.J."/>
            <person name="Gomes A.C."/>
            <person name="Makela M.R."/>
            <person name="Stajich J."/>
            <person name="Grigoriev I.V."/>
            <person name="Mortensen U.H."/>
            <person name="De Vries R.P."/>
            <person name="Baker S.E."/>
            <person name="Andersen M.R."/>
        </authorList>
    </citation>
    <scope>NUCLEOTIDE SEQUENCE [LARGE SCALE GENOMIC DNA]</scope>
    <source>
        <strain evidence="1 2">CBS 209.92</strain>
    </source>
</reference>
<dbReference type="Proteomes" id="UP001610563">
    <property type="component" value="Unassembled WGS sequence"/>
</dbReference>
<protein>
    <submittedName>
        <fullName evidence="1">Uncharacterized protein</fullName>
    </submittedName>
</protein>